<evidence type="ECO:0000313" key="5">
    <source>
        <dbReference type="Proteomes" id="UP000800235"/>
    </source>
</evidence>
<dbReference type="Pfam" id="PF01205">
    <property type="entry name" value="Impact_N"/>
    <property type="match status" value="1"/>
</dbReference>
<evidence type="ECO:0000256" key="2">
    <source>
        <dbReference type="SAM" id="MobiDB-lite"/>
    </source>
</evidence>
<dbReference type="GO" id="GO:0140469">
    <property type="term" value="P:GCN2-mediated signaling"/>
    <property type="evidence" value="ECO:0007669"/>
    <property type="project" value="TreeGrafter"/>
</dbReference>
<keyword evidence="4" id="KW-0689">Ribosomal protein</keyword>
<feature type="domain" description="Impact N-terminal" evidence="3">
    <location>
        <begin position="19"/>
        <end position="124"/>
    </location>
</feature>
<comment type="similarity">
    <text evidence="1">Belongs to the IMPACT family.</text>
</comment>
<dbReference type="InterPro" id="IPR001498">
    <property type="entry name" value="Impact_N"/>
</dbReference>
<dbReference type="AlphaFoldDB" id="A0A9P4TSB3"/>
<sequence>PSTRSHRSVFESSPIFDRQSTFKAFYSPDPARSTAQLLSLPEVQDASHRIFAWRVSSGQMTLTGRHVFESGHDDDGERFAGKKLQHLLENMNVPGTIMVARWYGGVLLGPVRFKHIEDCAKDAIISSELSQPSNKKQRTEEGSTSSTPISTMRPEELQRRKRELIQVLQRRDESIFTLRLLLEHKKSEQRQTPNLVPPISTPSRKVDYGAAQLPRLEALEIARDASIEFLLKEIDRVEAESTKRRVESADK</sequence>
<dbReference type="PANTHER" id="PTHR16301:SF25">
    <property type="entry name" value="PROTEIN IMPACT"/>
    <property type="match status" value="1"/>
</dbReference>
<dbReference type="Gene3D" id="3.30.230.30">
    <property type="entry name" value="Impact, N-terminal domain"/>
    <property type="match status" value="1"/>
</dbReference>
<feature type="non-terminal residue" evidence="4">
    <location>
        <position position="251"/>
    </location>
</feature>
<gene>
    <name evidence="4" type="ORF">EJ08DRAFT_556643</name>
</gene>
<dbReference type="InterPro" id="IPR023582">
    <property type="entry name" value="Impact"/>
</dbReference>
<protein>
    <submittedName>
        <fullName evidence="4">Ribosomal protein S5 domain 2-like protein</fullName>
    </submittedName>
</protein>
<dbReference type="GO" id="GO:0005737">
    <property type="term" value="C:cytoplasm"/>
    <property type="evidence" value="ECO:0007669"/>
    <property type="project" value="TreeGrafter"/>
</dbReference>
<dbReference type="OrthoDB" id="69641at2759"/>
<dbReference type="GO" id="GO:0006446">
    <property type="term" value="P:regulation of translational initiation"/>
    <property type="evidence" value="ECO:0007669"/>
    <property type="project" value="TreeGrafter"/>
</dbReference>
<dbReference type="InterPro" id="IPR036956">
    <property type="entry name" value="Impact_N_sf"/>
</dbReference>
<feature type="region of interest" description="Disordered" evidence="2">
    <location>
        <begin position="128"/>
        <end position="156"/>
    </location>
</feature>
<feature type="non-terminal residue" evidence="4">
    <location>
        <position position="1"/>
    </location>
</feature>
<dbReference type="Proteomes" id="UP000800235">
    <property type="component" value="Unassembled WGS sequence"/>
</dbReference>
<evidence type="ECO:0000313" key="4">
    <source>
        <dbReference type="EMBL" id="KAF2416443.1"/>
    </source>
</evidence>
<dbReference type="InterPro" id="IPR020568">
    <property type="entry name" value="Ribosomal_Su5_D2-typ_SF"/>
</dbReference>
<dbReference type="SUPFAM" id="SSF54211">
    <property type="entry name" value="Ribosomal protein S5 domain 2-like"/>
    <property type="match status" value="1"/>
</dbReference>
<accession>A0A9P4TSB3</accession>
<dbReference type="GO" id="GO:0005840">
    <property type="term" value="C:ribosome"/>
    <property type="evidence" value="ECO:0007669"/>
    <property type="project" value="UniProtKB-KW"/>
</dbReference>
<evidence type="ECO:0000259" key="3">
    <source>
        <dbReference type="Pfam" id="PF01205"/>
    </source>
</evidence>
<reference evidence="4" key="1">
    <citation type="journal article" date="2020" name="Stud. Mycol.">
        <title>101 Dothideomycetes genomes: a test case for predicting lifestyles and emergence of pathogens.</title>
        <authorList>
            <person name="Haridas S."/>
            <person name="Albert R."/>
            <person name="Binder M."/>
            <person name="Bloem J."/>
            <person name="Labutti K."/>
            <person name="Salamov A."/>
            <person name="Andreopoulos B."/>
            <person name="Baker S."/>
            <person name="Barry K."/>
            <person name="Bills G."/>
            <person name="Bluhm B."/>
            <person name="Cannon C."/>
            <person name="Castanera R."/>
            <person name="Culley D."/>
            <person name="Daum C."/>
            <person name="Ezra D."/>
            <person name="Gonzalez J."/>
            <person name="Henrissat B."/>
            <person name="Kuo A."/>
            <person name="Liang C."/>
            <person name="Lipzen A."/>
            <person name="Lutzoni F."/>
            <person name="Magnuson J."/>
            <person name="Mondo S."/>
            <person name="Nolan M."/>
            <person name="Ohm R."/>
            <person name="Pangilinan J."/>
            <person name="Park H.-J."/>
            <person name="Ramirez L."/>
            <person name="Alfaro M."/>
            <person name="Sun H."/>
            <person name="Tritt A."/>
            <person name="Yoshinaga Y."/>
            <person name="Zwiers L.-H."/>
            <person name="Turgeon B."/>
            <person name="Goodwin S."/>
            <person name="Spatafora J."/>
            <person name="Crous P."/>
            <person name="Grigoriev I."/>
        </authorList>
    </citation>
    <scope>NUCLEOTIDE SEQUENCE</scope>
    <source>
        <strain evidence="4">CBS 130266</strain>
    </source>
</reference>
<name>A0A9P4TSB3_9PEZI</name>
<keyword evidence="5" id="KW-1185">Reference proteome</keyword>
<proteinExistence type="inferred from homology"/>
<dbReference type="EMBL" id="MU007158">
    <property type="protein sequence ID" value="KAF2416443.1"/>
    <property type="molecule type" value="Genomic_DNA"/>
</dbReference>
<comment type="caution">
    <text evidence="4">The sequence shown here is derived from an EMBL/GenBank/DDBJ whole genome shotgun (WGS) entry which is preliminary data.</text>
</comment>
<dbReference type="PANTHER" id="PTHR16301">
    <property type="entry name" value="IMPACT-RELATED"/>
    <property type="match status" value="1"/>
</dbReference>
<evidence type="ECO:0000256" key="1">
    <source>
        <dbReference type="ARBA" id="ARBA00007665"/>
    </source>
</evidence>
<keyword evidence="4" id="KW-0687">Ribonucleoprotein</keyword>
<organism evidence="4 5">
    <name type="scientific">Tothia fuscella</name>
    <dbReference type="NCBI Taxonomy" id="1048955"/>
    <lineage>
        <taxon>Eukaryota</taxon>
        <taxon>Fungi</taxon>
        <taxon>Dikarya</taxon>
        <taxon>Ascomycota</taxon>
        <taxon>Pezizomycotina</taxon>
        <taxon>Dothideomycetes</taxon>
        <taxon>Pleosporomycetidae</taxon>
        <taxon>Venturiales</taxon>
        <taxon>Cylindrosympodiaceae</taxon>
        <taxon>Tothia</taxon>
    </lineage>
</organism>